<dbReference type="InterPro" id="IPR005119">
    <property type="entry name" value="LysR_subst-bd"/>
</dbReference>
<dbReference type="AlphaFoldDB" id="A0AAP1WDD4"/>
<organism evidence="3 4">
    <name type="scientific">Escherichia coli</name>
    <dbReference type="NCBI Taxonomy" id="562"/>
    <lineage>
        <taxon>Bacteria</taxon>
        <taxon>Pseudomonadati</taxon>
        <taxon>Pseudomonadota</taxon>
        <taxon>Gammaproteobacteria</taxon>
        <taxon>Enterobacterales</taxon>
        <taxon>Enterobacteriaceae</taxon>
        <taxon>Escherichia</taxon>
    </lineage>
</organism>
<evidence type="ECO:0000259" key="2">
    <source>
        <dbReference type="Pfam" id="PF03466"/>
    </source>
</evidence>
<dbReference type="Pfam" id="PF03466">
    <property type="entry name" value="LysR_substrate"/>
    <property type="match status" value="1"/>
</dbReference>
<evidence type="ECO:0000313" key="3">
    <source>
        <dbReference type="EMBL" id="MBE0979968.1"/>
    </source>
</evidence>
<dbReference type="GO" id="GO:0003700">
    <property type="term" value="F:DNA-binding transcription factor activity"/>
    <property type="evidence" value="ECO:0007669"/>
    <property type="project" value="TreeGrafter"/>
</dbReference>
<reference evidence="3" key="1">
    <citation type="submission" date="2020-09" db="EMBL/GenBank/DDBJ databases">
        <title>Emerging polyconal dissemination of OXA-244-producing E. coli in France.</title>
        <authorList>
            <person name="Emeraud C."/>
            <person name="Girlich D."/>
            <person name="Bonnin R.A."/>
            <person name="Jousset A.B."/>
            <person name="Naas T."/>
            <person name="Dortet L."/>
        </authorList>
    </citation>
    <scope>NUCLEOTIDE SEQUENCE</scope>
    <source>
        <strain evidence="3">225E3</strain>
    </source>
</reference>
<dbReference type="GO" id="GO:0043565">
    <property type="term" value="F:sequence-specific DNA binding"/>
    <property type="evidence" value="ECO:0007669"/>
    <property type="project" value="TreeGrafter"/>
</dbReference>
<dbReference type="CDD" id="cd08474">
    <property type="entry name" value="PBP2_CrgA_like_5"/>
    <property type="match status" value="1"/>
</dbReference>
<dbReference type="EMBL" id="JACZOI010000093">
    <property type="protein sequence ID" value="MBE0979968.1"/>
    <property type="molecule type" value="Genomic_DNA"/>
</dbReference>
<dbReference type="InterPro" id="IPR058163">
    <property type="entry name" value="LysR-type_TF_proteobact-type"/>
</dbReference>
<comment type="caution">
    <text evidence="3">The sequence shown here is derived from an EMBL/GenBank/DDBJ whole genome shotgun (WGS) entry which is preliminary data.</text>
</comment>
<feature type="domain" description="LysR substrate-binding" evidence="2">
    <location>
        <begin position="27"/>
        <end position="231"/>
    </location>
</feature>
<protein>
    <submittedName>
        <fullName evidence="3">DNA-binding transcriptional regulator PgrR</fullName>
    </submittedName>
</protein>
<dbReference type="PANTHER" id="PTHR30537">
    <property type="entry name" value="HTH-TYPE TRANSCRIPTIONAL REGULATOR"/>
    <property type="match status" value="1"/>
</dbReference>
<evidence type="ECO:0000313" key="4">
    <source>
        <dbReference type="Proteomes" id="UP000640866"/>
    </source>
</evidence>
<dbReference type="Gene3D" id="3.40.190.290">
    <property type="match status" value="1"/>
</dbReference>
<sequence length="236" mass="26367">GEHLLSVLGPMLHDIDSAMASLSDLQNRPSGTIRITTVEHAAKTILLPAMRTFLKSHPEIDIQLTIDYGLTDVVSERFDAGVRLGGEMDKDMIAIRIGPDIPMAIVGSPDYFSRRSVPTSVSQLIDHQAINLYLPTSGTANRWRLIRGGREVRVRMEGQLLLNTIDLIIDAAIDGHGLAYLPYDQVERAIKEKKLIRVLDKFTPDLPGYHLYYPHRRHAGSAFSLFIDRLKYKGAV</sequence>
<comment type="similarity">
    <text evidence="1">Belongs to the LysR transcriptional regulatory family.</text>
</comment>
<dbReference type="SUPFAM" id="SSF53850">
    <property type="entry name" value="Periplasmic binding protein-like II"/>
    <property type="match status" value="1"/>
</dbReference>
<feature type="non-terminal residue" evidence="3">
    <location>
        <position position="1"/>
    </location>
</feature>
<gene>
    <name evidence="3" type="primary">pgrR</name>
    <name evidence="3" type="ORF">IH772_22250</name>
</gene>
<evidence type="ECO:0000256" key="1">
    <source>
        <dbReference type="ARBA" id="ARBA00009437"/>
    </source>
</evidence>
<accession>A0AAP1WDD4</accession>
<proteinExistence type="inferred from homology"/>
<dbReference type="Proteomes" id="UP000640866">
    <property type="component" value="Unassembled WGS sequence"/>
</dbReference>
<keyword evidence="3" id="KW-0238">DNA-binding</keyword>
<name>A0AAP1WDD4_ECOLX</name>
<dbReference type="FunFam" id="3.40.190.290:FF:000012">
    <property type="entry name" value="Transcriptional regulator, LysR family"/>
    <property type="match status" value="1"/>
</dbReference>
<dbReference type="RefSeq" id="WP_192525231.1">
    <property type="nucleotide sequence ID" value="NZ_JACZOI010000093.1"/>
</dbReference>
<dbReference type="PANTHER" id="PTHR30537:SF1">
    <property type="entry name" value="HTH-TYPE TRANSCRIPTIONAL REGULATOR PGRR"/>
    <property type="match status" value="1"/>
</dbReference>
<dbReference type="GO" id="GO:0006351">
    <property type="term" value="P:DNA-templated transcription"/>
    <property type="evidence" value="ECO:0007669"/>
    <property type="project" value="TreeGrafter"/>
</dbReference>